<accession>A0A9N9NA18</accession>
<dbReference type="EMBL" id="CAJVPQ010009530">
    <property type="protein sequence ID" value="CAG8716054.1"/>
    <property type="molecule type" value="Genomic_DNA"/>
</dbReference>
<keyword evidence="2" id="KW-1185">Reference proteome</keyword>
<evidence type="ECO:0000313" key="2">
    <source>
        <dbReference type="Proteomes" id="UP000789570"/>
    </source>
</evidence>
<sequence length="49" mass="5758">MNLDMLRRKRKADEAFDPDYEYVYGIVGTEGIYSIAELSIEFHVQRCSQ</sequence>
<reference evidence="1" key="1">
    <citation type="submission" date="2021-06" db="EMBL/GenBank/DDBJ databases">
        <authorList>
            <person name="Kallberg Y."/>
            <person name="Tangrot J."/>
            <person name="Rosling A."/>
        </authorList>
    </citation>
    <scope>NUCLEOTIDE SEQUENCE</scope>
    <source>
        <strain evidence="1">UK204</strain>
    </source>
</reference>
<proteinExistence type="predicted"/>
<comment type="caution">
    <text evidence="1">The sequence shown here is derived from an EMBL/GenBank/DDBJ whole genome shotgun (WGS) entry which is preliminary data.</text>
</comment>
<evidence type="ECO:0000313" key="1">
    <source>
        <dbReference type="EMBL" id="CAG8716054.1"/>
    </source>
</evidence>
<gene>
    <name evidence="1" type="ORF">FCALED_LOCUS14162</name>
</gene>
<name>A0A9N9NA18_9GLOM</name>
<organism evidence="1 2">
    <name type="scientific">Funneliformis caledonium</name>
    <dbReference type="NCBI Taxonomy" id="1117310"/>
    <lineage>
        <taxon>Eukaryota</taxon>
        <taxon>Fungi</taxon>
        <taxon>Fungi incertae sedis</taxon>
        <taxon>Mucoromycota</taxon>
        <taxon>Glomeromycotina</taxon>
        <taxon>Glomeromycetes</taxon>
        <taxon>Glomerales</taxon>
        <taxon>Glomeraceae</taxon>
        <taxon>Funneliformis</taxon>
    </lineage>
</organism>
<dbReference type="Proteomes" id="UP000789570">
    <property type="component" value="Unassembled WGS sequence"/>
</dbReference>
<dbReference type="AlphaFoldDB" id="A0A9N9NA18"/>
<protein>
    <submittedName>
        <fullName evidence="1">14805_t:CDS:1</fullName>
    </submittedName>
</protein>